<dbReference type="RefSeq" id="WP_395417849.1">
    <property type="nucleotide sequence ID" value="NZ_JBIPKE010000017.1"/>
</dbReference>
<dbReference type="Proteomes" id="UP001610063">
    <property type="component" value="Unassembled WGS sequence"/>
</dbReference>
<dbReference type="PROSITE" id="PS51257">
    <property type="entry name" value="PROKAR_LIPOPROTEIN"/>
    <property type="match status" value="1"/>
</dbReference>
<reference evidence="1 2" key="1">
    <citation type="journal article" date="2013" name="Int. J. Syst. Evol. Microbiol.">
        <title>Marinoscillum luteum sp. nov., isolated from marine sediment.</title>
        <authorList>
            <person name="Cha I.T."/>
            <person name="Park S.J."/>
            <person name="Kim S.J."/>
            <person name="Kim J.G."/>
            <person name="Jung M.Y."/>
            <person name="Shin K.S."/>
            <person name="Kwon K.K."/>
            <person name="Yang S.H."/>
            <person name="Seo Y.S."/>
            <person name="Rhee S.K."/>
        </authorList>
    </citation>
    <scope>NUCLEOTIDE SEQUENCE [LARGE SCALE GENOMIC DNA]</scope>
    <source>
        <strain evidence="1 2">KCTC 23939</strain>
    </source>
</reference>
<keyword evidence="2" id="KW-1185">Reference proteome</keyword>
<evidence type="ECO:0008006" key="3">
    <source>
        <dbReference type="Google" id="ProtNLM"/>
    </source>
</evidence>
<evidence type="ECO:0000313" key="1">
    <source>
        <dbReference type="EMBL" id="MFH6984495.1"/>
    </source>
</evidence>
<proteinExistence type="predicted"/>
<dbReference type="EMBL" id="JBIPKE010000017">
    <property type="protein sequence ID" value="MFH6984495.1"/>
    <property type="molecule type" value="Genomic_DNA"/>
</dbReference>
<accession>A0ABW7NAG2</accession>
<name>A0ABW7NAG2_9BACT</name>
<evidence type="ECO:0000313" key="2">
    <source>
        <dbReference type="Proteomes" id="UP001610063"/>
    </source>
</evidence>
<sequence>MKRYAHFNMIMMVSLLLTFGCKEDGLFNKEIDNTPANIKILYPQANTVNYITSIGYADYMVFLLSDPEKNGKKLTVTGIGTVTLELNDNPIYYDDVPDTLFGLSPIIYANGDNLIQLYVEVEDKGDRNTLSDHTFSFTMVPDNAFITNPKLTRTEDLSVEFDVHTFSKDLGSIVSFNFTTVDVNAGAIYNFGQHEYYSAMNEINCNNCHTSQPSLTSHFSTHLIGKDIKSGNNLYVHIYVIDHKNSNGSHTNYRYPLGVIP</sequence>
<organism evidence="1 2">
    <name type="scientific">Marinoscillum luteum</name>
    <dbReference type="NCBI Taxonomy" id="861051"/>
    <lineage>
        <taxon>Bacteria</taxon>
        <taxon>Pseudomonadati</taxon>
        <taxon>Bacteroidota</taxon>
        <taxon>Cytophagia</taxon>
        <taxon>Cytophagales</taxon>
        <taxon>Reichenbachiellaceae</taxon>
        <taxon>Marinoscillum</taxon>
    </lineage>
</organism>
<protein>
    <recommendedName>
        <fullName evidence="3">DUF1735 domain-containing protein</fullName>
    </recommendedName>
</protein>
<comment type="caution">
    <text evidence="1">The sequence shown here is derived from an EMBL/GenBank/DDBJ whole genome shotgun (WGS) entry which is preliminary data.</text>
</comment>
<gene>
    <name evidence="1" type="ORF">ACHKAR_13665</name>
</gene>